<dbReference type="AlphaFoldDB" id="A0A2P2MCJ0"/>
<name>A0A2P2MCJ0_RHIMU</name>
<organism evidence="1">
    <name type="scientific">Rhizophora mucronata</name>
    <name type="common">Asiatic mangrove</name>
    <dbReference type="NCBI Taxonomy" id="61149"/>
    <lineage>
        <taxon>Eukaryota</taxon>
        <taxon>Viridiplantae</taxon>
        <taxon>Streptophyta</taxon>
        <taxon>Embryophyta</taxon>
        <taxon>Tracheophyta</taxon>
        <taxon>Spermatophyta</taxon>
        <taxon>Magnoliopsida</taxon>
        <taxon>eudicotyledons</taxon>
        <taxon>Gunneridae</taxon>
        <taxon>Pentapetalae</taxon>
        <taxon>rosids</taxon>
        <taxon>fabids</taxon>
        <taxon>Malpighiales</taxon>
        <taxon>Rhizophoraceae</taxon>
        <taxon>Rhizophora</taxon>
    </lineage>
</organism>
<proteinExistence type="predicted"/>
<reference evidence="1" key="1">
    <citation type="submission" date="2018-02" db="EMBL/GenBank/DDBJ databases">
        <title>Rhizophora mucronata_Transcriptome.</title>
        <authorList>
            <person name="Meera S.P."/>
            <person name="Sreeshan A."/>
            <person name="Augustine A."/>
        </authorList>
    </citation>
    <scope>NUCLEOTIDE SEQUENCE</scope>
    <source>
        <tissue evidence="1">Leaf</tissue>
    </source>
</reference>
<sequence length="75" mass="8968">MWVLFHDIYGRRQERKMGRNFKHHSTMMTLLSSSSGPIETERKEMYLHNSCKNCTPKVNHMLSSRWVLNPQSQFL</sequence>
<protein>
    <submittedName>
        <fullName evidence="1">Omega-hydroxypalmitate O-feruloyl transferase</fullName>
    </submittedName>
</protein>
<dbReference type="EMBL" id="GGEC01047465">
    <property type="protein sequence ID" value="MBX27949.1"/>
    <property type="molecule type" value="Transcribed_RNA"/>
</dbReference>
<accession>A0A2P2MCJ0</accession>
<evidence type="ECO:0000313" key="1">
    <source>
        <dbReference type="EMBL" id="MBX27949.1"/>
    </source>
</evidence>
<keyword evidence="1" id="KW-0808">Transferase</keyword>
<dbReference type="GO" id="GO:0016740">
    <property type="term" value="F:transferase activity"/>
    <property type="evidence" value="ECO:0007669"/>
    <property type="project" value="UniProtKB-KW"/>
</dbReference>